<feature type="compositionally biased region" description="Basic and acidic residues" evidence="1">
    <location>
        <begin position="49"/>
        <end position="77"/>
    </location>
</feature>
<keyword evidence="2" id="KW-0732">Signal</keyword>
<feature type="compositionally biased region" description="Polar residues" evidence="1">
    <location>
        <begin position="78"/>
        <end position="91"/>
    </location>
</feature>
<feature type="region of interest" description="Disordered" evidence="1">
    <location>
        <begin position="21"/>
        <end position="91"/>
    </location>
</feature>
<reference evidence="3" key="1">
    <citation type="submission" date="2018-04" db="EMBL/GenBank/DDBJ databases">
        <title>Transcriptome assembly of Sipha flava.</title>
        <authorList>
            <person name="Scully E.D."/>
            <person name="Geib S.M."/>
            <person name="Palmer N.A."/>
            <person name="Koch K."/>
            <person name="Bradshaw J."/>
            <person name="Heng-Moss T."/>
            <person name="Sarath G."/>
        </authorList>
    </citation>
    <scope>NUCLEOTIDE SEQUENCE</scope>
</reference>
<protein>
    <submittedName>
        <fullName evidence="3">Uncharacterized protein</fullName>
    </submittedName>
</protein>
<evidence type="ECO:0000256" key="2">
    <source>
        <dbReference type="SAM" id="SignalP"/>
    </source>
</evidence>
<sequence>MKLLLILVLVCAMAIAKPLDGTEKPEKSATTLKTKNEKNETALNNNHRVQRDDQMSSEAGEKEPKTYLNPEDDKSRSSYDSIDQNNNPSMYSSVLTSAQNIESNYPERSIVPAYPTVSYPYGPNGIGSESNGWLKSPKLISSSYPSGSYGLGSGSYGYAGSFGGIPGSYRLSKPNGRSILYGSSGSNGYLGPYGSSVSNGYLGSYESSGSAGSYGLSGSLGSYGSVLPSAVIPTSYSSSIPCKNGVNIAQQIIHKPVVTELQEVIHKPIISELQEIVNKPVISEIQQVIHKPLYTEHIGFGPSYQGYQKHIVKQPIYQKPTRHFVHQPMSQGGTINLADEYEHAINTAHNMYGFETSSPCGYSGTSYMQPMGIGMQSNTQYGSAISMPSIASYEPVYSSGVTNEISNNFAPSIHSSALCRYASNPSSQTTYRYAAPAPIDFSTPTSSALSLPSNGYASEPSSGKSFEQRTIILNGNEESSNQNVEEKLQPKDAEKIVYDKFIPYKQPSNVNPFQQQLSESQQLGRSSIEDTKNIKMNVDAIAKQIEKNPEMRKQLLKIITENIYVGDKITQTDKKQDKTIQ</sequence>
<gene>
    <name evidence="3" type="ORF">g.2103</name>
</gene>
<evidence type="ECO:0000313" key="3">
    <source>
        <dbReference type="EMBL" id="MBY81180.1"/>
    </source>
</evidence>
<feature type="signal peptide" evidence="2">
    <location>
        <begin position="1"/>
        <end position="16"/>
    </location>
</feature>
<organism evidence="3">
    <name type="scientific">Sipha flava</name>
    <name type="common">yellow sugarcane aphid</name>
    <dbReference type="NCBI Taxonomy" id="143950"/>
    <lineage>
        <taxon>Eukaryota</taxon>
        <taxon>Metazoa</taxon>
        <taxon>Ecdysozoa</taxon>
        <taxon>Arthropoda</taxon>
        <taxon>Hexapoda</taxon>
        <taxon>Insecta</taxon>
        <taxon>Pterygota</taxon>
        <taxon>Neoptera</taxon>
        <taxon>Paraneoptera</taxon>
        <taxon>Hemiptera</taxon>
        <taxon>Sternorrhyncha</taxon>
        <taxon>Aphidomorpha</taxon>
        <taxon>Aphidoidea</taxon>
        <taxon>Aphididae</taxon>
        <taxon>Sipha</taxon>
    </lineage>
</organism>
<feature type="chain" id="PRO_5015467201" evidence="2">
    <location>
        <begin position="17"/>
        <end position="581"/>
    </location>
</feature>
<name>A0A2S2QUH9_9HEMI</name>
<dbReference type="AlphaFoldDB" id="A0A2S2QUH9"/>
<accession>A0A2S2QUH9</accession>
<proteinExistence type="predicted"/>
<dbReference type="EMBL" id="GGMS01011977">
    <property type="protein sequence ID" value="MBY81180.1"/>
    <property type="molecule type" value="Transcribed_RNA"/>
</dbReference>
<dbReference type="OrthoDB" id="6616133at2759"/>
<evidence type="ECO:0000256" key="1">
    <source>
        <dbReference type="SAM" id="MobiDB-lite"/>
    </source>
</evidence>